<protein>
    <submittedName>
        <fullName evidence="7">RAS protein activator like 2</fullName>
    </submittedName>
</protein>
<dbReference type="Pfam" id="PF12004">
    <property type="entry name" value="DAB2P_C"/>
    <property type="match status" value="1"/>
</dbReference>
<dbReference type="InterPro" id="IPR008936">
    <property type="entry name" value="Rho_GTPase_activation_prot"/>
</dbReference>
<dbReference type="InterPro" id="IPR057606">
    <property type="entry name" value="SynGAP1-like_PH"/>
</dbReference>
<dbReference type="PROSITE" id="PS50004">
    <property type="entry name" value="C2"/>
    <property type="match status" value="1"/>
</dbReference>
<evidence type="ECO:0000259" key="6">
    <source>
        <dbReference type="PROSITE" id="PS50018"/>
    </source>
</evidence>
<dbReference type="AlphaFoldDB" id="A0A3Q2PBG1"/>
<dbReference type="GeneTree" id="ENSGT00940000157702"/>
<feature type="compositionally biased region" description="Polar residues" evidence="3">
    <location>
        <begin position="751"/>
        <end position="762"/>
    </location>
</feature>
<feature type="compositionally biased region" description="Low complexity" evidence="3">
    <location>
        <begin position="738"/>
        <end position="750"/>
    </location>
</feature>
<dbReference type="SMART" id="SM00239">
    <property type="entry name" value="C2"/>
    <property type="match status" value="1"/>
</dbReference>
<name>A0A3Q2PBG1_FUNHE</name>
<dbReference type="Proteomes" id="UP000265000">
    <property type="component" value="Unplaced"/>
</dbReference>
<dbReference type="InterPro" id="IPR001936">
    <property type="entry name" value="RasGAP_dom"/>
</dbReference>
<dbReference type="SUPFAM" id="SSF48350">
    <property type="entry name" value="GTPase activation domain, GAP"/>
    <property type="match status" value="1"/>
</dbReference>
<dbReference type="Pfam" id="PF00616">
    <property type="entry name" value="RasGAP"/>
    <property type="match status" value="1"/>
</dbReference>
<dbReference type="CDD" id="cd04013">
    <property type="entry name" value="C2_SynGAP_like"/>
    <property type="match status" value="1"/>
</dbReference>
<evidence type="ECO:0000259" key="4">
    <source>
        <dbReference type="PROSITE" id="PS50003"/>
    </source>
</evidence>
<feature type="domain" description="C2" evidence="5">
    <location>
        <begin position="82"/>
        <end position="203"/>
    </location>
</feature>
<feature type="compositionally biased region" description="Basic and acidic residues" evidence="3">
    <location>
        <begin position="1"/>
        <end position="21"/>
    </location>
</feature>
<dbReference type="InterPro" id="IPR000008">
    <property type="entry name" value="C2_dom"/>
</dbReference>
<dbReference type="InterPro" id="IPR001849">
    <property type="entry name" value="PH_domain"/>
</dbReference>
<evidence type="ECO:0000313" key="8">
    <source>
        <dbReference type="Proteomes" id="UP000265000"/>
    </source>
</evidence>
<dbReference type="PROSITE" id="PS00509">
    <property type="entry name" value="RAS_GTPASE_ACTIV_1"/>
    <property type="match status" value="1"/>
</dbReference>
<dbReference type="SUPFAM" id="SSF49562">
    <property type="entry name" value="C2 domain (Calcium/lipid-binding domain, CaLB)"/>
    <property type="match status" value="1"/>
</dbReference>
<dbReference type="PANTHER" id="PTHR10194">
    <property type="entry name" value="RAS GTPASE-ACTIVATING PROTEINS"/>
    <property type="match status" value="1"/>
</dbReference>
<keyword evidence="2" id="KW-0597">Phosphoprotein</keyword>
<reference evidence="7" key="2">
    <citation type="submission" date="2025-09" db="UniProtKB">
        <authorList>
            <consortium name="Ensembl"/>
        </authorList>
    </citation>
    <scope>IDENTIFICATION</scope>
</reference>
<feature type="domain" description="PH" evidence="4">
    <location>
        <begin position="1"/>
        <end position="91"/>
    </location>
</feature>
<keyword evidence="8" id="KW-1185">Reference proteome</keyword>
<evidence type="ECO:0000313" key="7">
    <source>
        <dbReference type="Ensembl" id="ENSFHEP00000009767.1"/>
    </source>
</evidence>
<dbReference type="Gene3D" id="1.10.506.10">
    <property type="entry name" value="GTPase Activation - p120gap, domain 1"/>
    <property type="match status" value="2"/>
</dbReference>
<dbReference type="PROSITE" id="PS50003">
    <property type="entry name" value="PH_DOMAIN"/>
    <property type="match status" value="1"/>
</dbReference>
<proteinExistence type="predicted"/>
<organism evidence="7 8">
    <name type="scientific">Fundulus heteroclitus</name>
    <name type="common">Killifish</name>
    <name type="synonym">Mummichog</name>
    <dbReference type="NCBI Taxonomy" id="8078"/>
    <lineage>
        <taxon>Eukaryota</taxon>
        <taxon>Metazoa</taxon>
        <taxon>Chordata</taxon>
        <taxon>Craniata</taxon>
        <taxon>Vertebrata</taxon>
        <taxon>Euteleostomi</taxon>
        <taxon>Actinopterygii</taxon>
        <taxon>Neopterygii</taxon>
        <taxon>Teleostei</taxon>
        <taxon>Neoteleostei</taxon>
        <taxon>Acanthomorphata</taxon>
        <taxon>Ovalentaria</taxon>
        <taxon>Atherinomorphae</taxon>
        <taxon>Cyprinodontiformes</taxon>
        <taxon>Fundulidae</taxon>
        <taxon>Fundulus</taxon>
    </lineage>
</organism>
<dbReference type="InterPro" id="IPR035892">
    <property type="entry name" value="C2_domain_sf"/>
</dbReference>
<dbReference type="PANTHER" id="PTHR10194:SF52">
    <property type="entry name" value="RAS GTPASE-ACTIVATING PROTEIN NGAP"/>
    <property type="match status" value="1"/>
</dbReference>
<dbReference type="InterPro" id="IPR039360">
    <property type="entry name" value="Ras_GTPase"/>
</dbReference>
<feature type="region of interest" description="Disordered" evidence="3">
    <location>
        <begin position="518"/>
        <end position="618"/>
    </location>
</feature>
<feature type="domain" description="Ras-GAP" evidence="6">
    <location>
        <begin position="324"/>
        <end position="372"/>
    </location>
</feature>
<evidence type="ECO:0000256" key="3">
    <source>
        <dbReference type="SAM" id="MobiDB-lite"/>
    </source>
</evidence>
<sequence>SAFRTHIPERPRGLPRLKESSSQESLLSPGSAVEALDLSMEEDVFIKPLHSSILGQEFCFEVTYSGGSKCFSCTSAAERDKWMENLRRTVQPNKDNCRRAENLLRLWIIEAKDLPAKKRYFCELCLDDVLFARTTSKTRHDSLFWGECFDLAGLPATRSLTVHIYRDAAAADKKKKKDKNNYVGLVNIPVAGVTGRQFVEKWYPVSTPTAAKAKGGGPSIRIKSRFQTISILPMEQYKEFAEFVTNNYGMLCSVLEPVISVRNKEEMACALVHILQSTGRAKVRTSSSLRLVMLSEAGCGAPSCDVSFYPCSIVRALQQDISKRLISASLFLRFLCPAIMSPSLFSLMQEYPDDRTSRTLTLNAKVIQTLANFSKFGHKEEYMAFMNDFLEHEWAGMMRFLSEISNPETLSSTPGFEGYIDLGRELSVLHAQLWEVVSQLDKATVAKLGPLPRILGDISRCLAAPTPVQQQLRRFQDLSPAHMGGSVSSGLQRIFEDPVDSEVRSLPSPAAELMEGYGRSQRPLLAPQRPGFSDQADRDVPLPNGRSVSLVDLQDSQSLQGPAGPPPHHEAPPRLSRVGSQTSVAPPRDGQPQSAPQARRPLHASVSQQRRLEPLSFQNPVYHLSNAARSLSSRSSLRQDSSSENLSTDSSHHSHSDDCGSQAGAKGGVASNGSLDEAASRRSTQSEDCPAPRRPPLPDLPPGAATAVAVPRQSTTAGTAHIVRVEQSRGGGARTPRSQPHSASLRSSSSANTEPTPSSRQASAAVETPVEAAAMSPVERTAAWVLNNGQYEEEEEEGGREVKIMPSSETRCFAVIKGLRWRKSVGSGLQEGGNHPSNLEPA</sequence>
<dbReference type="SMART" id="SM00323">
    <property type="entry name" value="RasGAP"/>
    <property type="match status" value="1"/>
</dbReference>
<dbReference type="Pfam" id="PF00168">
    <property type="entry name" value="C2"/>
    <property type="match status" value="1"/>
</dbReference>
<dbReference type="SUPFAM" id="SSF50729">
    <property type="entry name" value="PH domain-like"/>
    <property type="match status" value="1"/>
</dbReference>
<feature type="compositionally biased region" description="Low complexity" evidence="3">
    <location>
        <begin position="631"/>
        <end position="649"/>
    </location>
</feature>
<dbReference type="STRING" id="8078.ENSFHEP00000009767"/>
<feature type="region of interest" description="Disordered" evidence="3">
    <location>
        <begin position="1"/>
        <end position="24"/>
    </location>
</feature>
<reference evidence="7" key="1">
    <citation type="submission" date="2025-08" db="UniProtKB">
        <authorList>
            <consortium name="Ensembl"/>
        </authorList>
    </citation>
    <scope>IDENTIFICATION</scope>
</reference>
<dbReference type="Pfam" id="PF25321">
    <property type="entry name" value="PH_RASGAP"/>
    <property type="match status" value="1"/>
</dbReference>
<feature type="region of interest" description="Disordered" evidence="3">
    <location>
        <begin position="631"/>
        <end position="774"/>
    </location>
</feature>
<dbReference type="FunFam" id="2.60.40.150:FF:000010">
    <property type="entry name" value="Ras GTPase-activating protein nGAP isoform 2"/>
    <property type="match status" value="1"/>
</dbReference>
<dbReference type="InterPro" id="IPR023152">
    <property type="entry name" value="RasGAP_CS"/>
</dbReference>
<evidence type="ECO:0000256" key="2">
    <source>
        <dbReference type="ARBA" id="ARBA00022553"/>
    </source>
</evidence>
<dbReference type="Gene3D" id="1.10.506.20">
    <property type="match status" value="1"/>
</dbReference>
<dbReference type="Ensembl" id="ENSFHET00000016290.1">
    <property type="protein sequence ID" value="ENSFHEP00000009767.1"/>
    <property type="gene ID" value="ENSFHEG00000011055.1"/>
</dbReference>
<accession>A0A3Q2PBG1</accession>
<dbReference type="Gene3D" id="2.60.40.150">
    <property type="entry name" value="C2 domain"/>
    <property type="match status" value="1"/>
</dbReference>
<dbReference type="InterPro" id="IPR021887">
    <property type="entry name" value="DAB2P_C"/>
</dbReference>
<evidence type="ECO:0000259" key="5">
    <source>
        <dbReference type="PROSITE" id="PS50004"/>
    </source>
</evidence>
<evidence type="ECO:0000256" key="1">
    <source>
        <dbReference type="ARBA" id="ARBA00022468"/>
    </source>
</evidence>
<dbReference type="PROSITE" id="PS50018">
    <property type="entry name" value="RAS_GTPASE_ACTIV_2"/>
    <property type="match status" value="1"/>
</dbReference>
<dbReference type="GO" id="GO:0005096">
    <property type="term" value="F:GTPase activator activity"/>
    <property type="evidence" value="ECO:0007669"/>
    <property type="project" value="UniProtKB-KW"/>
</dbReference>
<feature type="compositionally biased region" description="Pro residues" evidence="3">
    <location>
        <begin position="692"/>
        <end position="701"/>
    </location>
</feature>
<keyword evidence="1" id="KW-0343">GTPase activation</keyword>